<dbReference type="Proteomes" id="UP001164743">
    <property type="component" value="Chromosome 4A"/>
</dbReference>
<accession>A0ABY7CHY1</accession>
<dbReference type="GeneID" id="77809179"/>
<organism evidence="1 2">
    <name type="scientific">Puccinia triticina</name>
    <dbReference type="NCBI Taxonomy" id="208348"/>
    <lineage>
        <taxon>Eukaryota</taxon>
        <taxon>Fungi</taxon>
        <taxon>Dikarya</taxon>
        <taxon>Basidiomycota</taxon>
        <taxon>Pucciniomycotina</taxon>
        <taxon>Pucciniomycetes</taxon>
        <taxon>Pucciniales</taxon>
        <taxon>Pucciniaceae</taxon>
        <taxon>Puccinia</taxon>
    </lineage>
</organism>
<protein>
    <submittedName>
        <fullName evidence="1">Uncharacterized protein</fullName>
    </submittedName>
</protein>
<dbReference type="RefSeq" id="XP_053019508.1">
    <property type="nucleotide sequence ID" value="XM_053168284.1"/>
</dbReference>
<evidence type="ECO:0000313" key="1">
    <source>
        <dbReference type="EMBL" id="WAQ83953.1"/>
    </source>
</evidence>
<sequence>MKLFDHATSIVASAHIAITILMLSVHVALPAVYGGSDKPPIPCSQVGWGSPDTDGISNTRFSASSDFLAQKHRSRTVARFPFSAHLFRCSGYKTSHPLADHASLRRIFAHC</sequence>
<gene>
    <name evidence="1" type="ORF">PtA15_4A404</name>
</gene>
<keyword evidence="2" id="KW-1185">Reference proteome</keyword>
<proteinExistence type="predicted"/>
<name>A0ABY7CHY1_9BASI</name>
<evidence type="ECO:0000313" key="2">
    <source>
        <dbReference type="Proteomes" id="UP001164743"/>
    </source>
</evidence>
<reference evidence="1" key="1">
    <citation type="submission" date="2022-10" db="EMBL/GenBank/DDBJ databases">
        <title>Puccinia triticina Genome sequencing and assembly.</title>
        <authorList>
            <person name="Li C."/>
        </authorList>
    </citation>
    <scope>NUCLEOTIDE SEQUENCE</scope>
    <source>
        <strain evidence="1">Pt15</strain>
    </source>
</reference>
<dbReference type="EMBL" id="CP110424">
    <property type="protein sequence ID" value="WAQ83953.1"/>
    <property type="molecule type" value="Genomic_DNA"/>
</dbReference>